<evidence type="ECO:0000313" key="1">
    <source>
        <dbReference type="EMBL" id="CRY95132.1"/>
    </source>
</evidence>
<dbReference type="AlphaFoldDB" id="A0A0H5QGM7"/>
<protein>
    <submittedName>
        <fullName evidence="1">Uncharacterized protein</fullName>
    </submittedName>
</protein>
<proteinExistence type="predicted"/>
<name>A0A0H5QGM7_9ZZZZ</name>
<sequence>MSYIRVRLIGSLPGGEVWSVNPAFNETTNVADWDQTAGQSAADAIAAVPIPTALNDLRSGNAIGVTVRVERRSDAHELIGAAEANWTAGKATSVTPRMPPQIAVVLSLRSTIPGSRGRGRLYWPALGGQVDSTTLRMSVPTPAAAASAAAQYLDAMATALKNALAPTPSLIDYDLCVVSPTTGTKTRITRIEVGNVYDVQRRRRDRLTEIYAGVPMP</sequence>
<accession>A0A0H5QGM7</accession>
<reference evidence="1" key="2">
    <citation type="submission" date="2015-07" db="EMBL/GenBank/DDBJ databases">
        <title>Plasmids, circular viruses and viroids from rat gut.</title>
        <authorList>
            <person name="Jorgensen T.J."/>
            <person name="Hansen M.A."/>
            <person name="Xu Z."/>
            <person name="Tabak M.A."/>
            <person name="Sorensen S.J."/>
            <person name="Hansen L.H."/>
        </authorList>
    </citation>
    <scope>NUCLEOTIDE SEQUENCE</scope>
    <source>
        <strain evidence="1">RGRH0498</strain>
    </source>
</reference>
<organism evidence="1">
    <name type="scientific">uncultured prokaryote</name>
    <dbReference type="NCBI Taxonomy" id="198431"/>
    <lineage>
        <taxon>unclassified sequences</taxon>
        <taxon>environmental samples</taxon>
    </lineage>
</organism>
<reference evidence="1" key="1">
    <citation type="submission" date="2015-06" db="EMBL/GenBank/DDBJ databases">
        <authorList>
            <person name="Joergensen T."/>
        </authorList>
    </citation>
    <scope>NUCLEOTIDE SEQUENCE</scope>
    <source>
        <strain evidence="1">RGRH0498</strain>
    </source>
</reference>
<dbReference type="EMBL" id="LN853138">
    <property type="protein sequence ID" value="CRY95132.1"/>
    <property type="molecule type" value="Genomic_DNA"/>
</dbReference>